<feature type="binding site" evidence="1">
    <location>
        <position position="166"/>
    </location>
    <ligand>
        <name>S-adenosyl-L-methionine</name>
        <dbReference type="ChEBI" id="CHEBI:59789"/>
    </ligand>
</feature>
<dbReference type="EC" id="2.1.1.266" evidence="1"/>
<keyword evidence="1" id="KW-0949">S-adenosyl-L-methionine</keyword>
<comment type="subunit">
    <text evidence="1">Monomer.</text>
</comment>
<dbReference type="PANTHER" id="PTHR37426:SF1">
    <property type="entry name" value="RIBOSOMAL RNA LARGE SUBUNIT METHYLTRANSFERASE J"/>
    <property type="match status" value="1"/>
</dbReference>
<feature type="site" description="Interaction with substrate rRNA" evidence="1">
    <location>
        <position position="3"/>
    </location>
</feature>
<comment type="similarity">
    <text evidence="1">Belongs to the RlmJ family.</text>
</comment>
<dbReference type="HAMAP" id="MF_00934">
    <property type="entry name" value="23SrRNA_methyltr_J"/>
    <property type="match status" value="1"/>
</dbReference>
<proteinExistence type="inferred from homology"/>
<organism evidence="2 3">
    <name type="scientific">Alsobacter ponti</name>
    <dbReference type="NCBI Taxonomy" id="2962936"/>
    <lineage>
        <taxon>Bacteria</taxon>
        <taxon>Pseudomonadati</taxon>
        <taxon>Pseudomonadota</taxon>
        <taxon>Alphaproteobacteria</taxon>
        <taxon>Hyphomicrobiales</taxon>
        <taxon>Alsobacteraceae</taxon>
        <taxon>Alsobacter</taxon>
    </lineage>
</organism>
<evidence type="ECO:0000256" key="1">
    <source>
        <dbReference type="HAMAP-Rule" id="MF_00934"/>
    </source>
</evidence>
<accession>A0ABT1L7N9</accession>
<comment type="catalytic activity">
    <reaction evidence="1">
        <text>adenosine(2030) in 23S rRNA + S-adenosyl-L-methionine = N(6)-methyladenosine(2030) in 23S rRNA + S-adenosyl-L-homocysteine + H(+)</text>
        <dbReference type="Rhea" id="RHEA:43736"/>
        <dbReference type="Rhea" id="RHEA-COMP:10668"/>
        <dbReference type="Rhea" id="RHEA-COMP:10669"/>
        <dbReference type="ChEBI" id="CHEBI:15378"/>
        <dbReference type="ChEBI" id="CHEBI:57856"/>
        <dbReference type="ChEBI" id="CHEBI:59789"/>
        <dbReference type="ChEBI" id="CHEBI:74411"/>
        <dbReference type="ChEBI" id="CHEBI:74449"/>
        <dbReference type="EC" id="2.1.1.266"/>
    </reaction>
</comment>
<dbReference type="Proteomes" id="UP001205890">
    <property type="component" value="Unassembled WGS sequence"/>
</dbReference>
<keyword evidence="1" id="KW-0698">rRNA processing</keyword>
<feature type="binding site" evidence="1">
    <location>
        <position position="41"/>
    </location>
    <ligand>
        <name>S-adenosyl-L-methionine</name>
        <dbReference type="ChEBI" id="CHEBI:59789"/>
    </ligand>
</feature>
<dbReference type="Gene3D" id="3.40.50.150">
    <property type="entry name" value="Vaccinia Virus protein VP39"/>
    <property type="match status" value="1"/>
</dbReference>
<dbReference type="RefSeq" id="WP_254737520.1">
    <property type="nucleotide sequence ID" value="NZ_JANCLU010000001.1"/>
</dbReference>
<name>A0ABT1L7N9_9HYPH</name>
<dbReference type="PANTHER" id="PTHR37426">
    <property type="entry name" value="RIBOSOMAL RNA LARGE SUBUNIT METHYLTRANSFERASE J"/>
    <property type="match status" value="1"/>
</dbReference>
<keyword evidence="1" id="KW-0808">Transferase</keyword>
<feature type="binding site" evidence="1">
    <location>
        <position position="102"/>
    </location>
    <ligand>
        <name>S-adenosyl-L-methionine</name>
        <dbReference type="ChEBI" id="CHEBI:59789"/>
    </ligand>
</feature>
<keyword evidence="1" id="KW-0694">RNA-binding</keyword>
<comment type="caution">
    <text evidence="2">The sequence shown here is derived from an EMBL/GenBank/DDBJ whole genome shotgun (WGS) entry which is preliminary data.</text>
</comment>
<dbReference type="InterPro" id="IPR029063">
    <property type="entry name" value="SAM-dependent_MTases_sf"/>
</dbReference>
<dbReference type="EMBL" id="JANCLU010000001">
    <property type="protein sequence ID" value="MCP8937018.1"/>
    <property type="molecule type" value="Genomic_DNA"/>
</dbReference>
<dbReference type="Pfam" id="PF04378">
    <property type="entry name" value="RsmJ"/>
    <property type="match status" value="1"/>
</dbReference>
<protein>
    <recommendedName>
        <fullName evidence="1">Ribosomal RNA large subunit methyltransferase J</fullName>
        <ecNumber evidence="1">2.1.1.266</ecNumber>
    </recommendedName>
    <alternativeName>
        <fullName evidence="1">23S rRNA (adenine(2030)-N6)-methyltransferase</fullName>
    </alternativeName>
    <alternativeName>
        <fullName evidence="1">23S rRNA m6A2030 methyltransferase</fullName>
    </alternativeName>
</protein>
<sequence length="282" mass="30851">MNYRHAFHAGNFADVLKHAVFALILDYLGRKEAPFRVIDTHAGVGLYDLGGDEAQRTGEWAGGLGRVEAASPPAEIAALLAPWRGVVEEVRQDHGPSIYPGSPELARRLTRRQDRLVFIEKHPVDAGLLAENMRRDARVKAIELDGWVALNAYVPPKERRGVVLIDPPFEEPGELARMARALAGAYGKWRTGVYVLWYPIKDRRDTDRFAAECAAGPAEKILRLELMLNDGRDPTRLNGSGLLVVNPPWTLARDGAALLPWLAATLGGPGARGACEWLAGGD</sequence>
<evidence type="ECO:0000313" key="2">
    <source>
        <dbReference type="EMBL" id="MCP8937018.1"/>
    </source>
</evidence>
<dbReference type="InterPro" id="IPR007473">
    <property type="entry name" value="RlmJ"/>
</dbReference>
<keyword evidence="1" id="KW-0489">Methyltransferase</keyword>
<gene>
    <name evidence="1 2" type="primary">rlmJ</name>
    <name evidence="2" type="ORF">NK718_00675</name>
</gene>
<feature type="binding site" evidence="1">
    <location>
        <position position="18"/>
    </location>
    <ligand>
        <name>S-adenosyl-L-methionine</name>
        <dbReference type="ChEBI" id="CHEBI:59789"/>
    </ligand>
</feature>
<feature type="binding site" evidence="1">
    <location>
        <begin position="145"/>
        <end position="146"/>
    </location>
    <ligand>
        <name>S-adenosyl-L-methionine</name>
        <dbReference type="ChEBI" id="CHEBI:59789"/>
    </ligand>
</feature>
<feature type="active site" description="Proton acceptor" evidence="1">
    <location>
        <position position="166"/>
    </location>
</feature>
<evidence type="ECO:0000313" key="3">
    <source>
        <dbReference type="Proteomes" id="UP001205890"/>
    </source>
</evidence>
<reference evidence="2 3" key="1">
    <citation type="submission" date="2022-07" db="EMBL/GenBank/DDBJ databases">
        <authorList>
            <person name="Li W.-J."/>
            <person name="Deng Q.-Q."/>
        </authorList>
    </citation>
    <scope>NUCLEOTIDE SEQUENCE [LARGE SCALE GENOMIC DNA]</scope>
    <source>
        <strain evidence="2 3">SYSU M60028</strain>
    </source>
</reference>
<dbReference type="SUPFAM" id="SSF53335">
    <property type="entry name" value="S-adenosyl-L-methionine-dependent methyltransferases"/>
    <property type="match status" value="1"/>
</dbReference>
<comment type="function">
    <text evidence="1">Specifically methylates the adenine in position 2030 of 23S rRNA.</text>
</comment>
<keyword evidence="3" id="KW-1185">Reference proteome</keyword>
<feature type="binding site" evidence="1">
    <location>
        <position position="120"/>
    </location>
    <ligand>
        <name>S-adenosyl-L-methionine</name>
        <dbReference type="ChEBI" id="CHEBI:59789"/>
    </ligand>
</feature>